<evidence type="ECO:0000313" key="5">
    <source>
        <dbReference type="Proteomes" id="UP000306236"/>
    </source>
</evidence>
<dbReference type="NCBIfam" id="NF037995">
    <property type="entry name" value="TRAP_S1"/>
    <property type="match status" value="1"/>
</dbReference>
<name>A0A4V3YWY9_9BURK</name>
<sequence length="387" mass="42668">MQLIRRVWQGLTACAVVGALLLGAGVAEARDLRYAMGFPSGSDSDKAGQAYAAAVKDLSKGDLKVRVYPLSLLNFAETSAGLRDGMADMGYLLAPYFPAEYPHFNLLAESSMQLLTMDERVRGREGMAYVGALSEFVFTKCPECQAEFAQQNQVFTGPAASSPYYLNCNKPVRNEQELKGKRLRVAGSHWSRWARAMGAQPVTMSSNEALEALKQGVVDCVVVSIPELTNLGLIEAVSDVTVDVPGGIFAGTGVTQVNSKVWKGLSTEQRQVLLRAGTVMPAYIPFVYHQREKEILEQVRQRGGKVHEADPALLQKTRDFARQDMQTIVEYFAKTHGVQRGDEMLAQFRPVLEKWVLLVQDVGSREELAEVYWNEVFSKVDAGSYGL</sequence>
<evidence type="ECO:0000256" key="1">
    <source>
        <dbReference type="ARBA" id="ARBA00009023"/>
    </source>
</evidence>
<dbReference type="PANTHER" id="PTHR33376:SF7">
    <property type="entry name" value="C4-DICARBOXYLATE-BINDING PROTEIN DCTB"/>
    <property type="match status" value="1"/>
</dbReference>
<evidence type="ECO:0000256" key="3">
    <source>
        <dbReference type="ARBA" id="ARBA00022729"/>
    </source>
</evidence>
<dbReference type="EMBL" id="SSWX01000011">
    <property type="protein sequence ID" value="THJ33252.1"/>
    <property type="molecule type" value="Genomic_DNA"/>
</dbReference>
<dbReference type="InterPro" id="IPR038404">
    <property type="entry name" value="TRAP_DctP_sf"/>
</dbReference>
<dbReference type="Pfam" id="PF03480">
    <property type="entry name" value="DctP"/>
    <property type="match status" value="1"/>
</dbReference>
<dbReference type="AlphaFoldDB" id="A0A4V3YWY9"/>
<keyword evidence="2" id="KW-0813">Transport</keyword>
<accession>A0A4V3YWY9</accession>
<dbReference type="InterPro" id="IPR018389">
    <property type="entry name" value="DctP_fam"/>
</dbReference>
<dbReference type="Gene3D" id="3.40.190.170">
    <property type="entry name" value="Bacterial extracellular solute-binding protein, family 7"/>
    <property type="match status" value="1"/>
</dbReference>
<organism evidence="4 5">
    <name type="scientific">Lampropedia aestuarii</name>
    <dbReference type="NCBI Taxonomy" id="2562762"/>
    <lineage>
        <taxon>Bacteria</taxon>
        <taxon>Pseudomonadati</taxon>
        <taxon>Pseudomonadota</taxon>
        <taxon>Betaproteobacteria</taxon>
        <taxon>Burkholderiales</taxon>
        <taxon>Comamonadaceae</taxon>
        <taxon>Lampropedia</taxon>
    </lineage>
</organism>
<keyword evidence="3" id="KW-0732">Signal</keyword>
<dbReference type="OrthoDB" id="8688739at2"/>
<dbReference type="PANTHER" id="PTHR33376">
    <property type="match status" value="1"/>
</dbReference>
<dbReference type="CDD" id="cd13666">
    <property type="entry name" value="PBP2_TRAP_DctP_like_1"/>
    <property type="match status" value="1"/>
</dbReference>
<gene>
    <name evidence="4" type="ORF">E8K88_10025</name>
</gene>
<dbReference type="RefSeq" id="WP_136406526.1">
    <property type="nucleotide sequence ID" value="NZ_SSWX01000011.1"/>
</dbReference>
<protein>
    <submittedName>
        <fullName evidence="4">C4-dicarboxylate ABC transporter substrate-binding protein</fullName>
    </submittedName>
</protein>
<proteinExistence type="inferred from homology"/>
<evidence type="ECO:0000256" key="2">
    <source>
        <dbReference type="ARBA" id="ARBA00022448"/>
    </source>
</evidence>
<keyword evidence="5" id="KW-1185">Reference proteome</keyword>
<dbReference type="SUPFAM" id="SSF53850">
    <property type="entry name" value="Periplasmic binding protein-like II"/>
    <property type="match status" value="1"/>
</dbReference>
<comment type="caution">
    <text evidence="4">The sequence shown here is derived from an EMBL/GenBank/DDBJ whole genome shotgun (WGS) entry which is preliminary data.</text>
</comment>
<reference evidence="4 5" key="1">
    <citation type="submission" date="2019-04" db="EMBL/GenBank/DDBJ databases">
        <title>Lampropedia sp YIM MLB12 draf genome.</title>
        <authorList>
            <person name="Wang Y.-X."/>
        </authorList>
    </citation>
    <scope>NUCLEOTIDE SEQUENCE [LARGE SCALE GENOMIC DNA]</scope>
    <source>
        <strain evidence="4 5">YIM MLB12</strain>
    </source>
</reference>
<dbReference type="Proteomes" id="UP000306236">
    <property type="component" value="Unassembled WGS sequence"/>
</dbReference>
<evidence type="ECO:0000313" key="4">
    <source>
        <dbReference type="EMBL" id="THJ33252.1"/>
    </source>
</evidence>
<dbReference type="GO" id="GO:0055085">
    <property type="term" value="P:transmembrane transport"/>
    <property type="evidence" value="ECO:0007669"/>
    <property type="project" value="InterPro"/>
</dbReference>
<comment type="similarity">
    <text evidence="1">Belongs to the bacterial solute-binding protein 7 family.</text>
</comment>